<dbReference type="EMBL" id="JBGNUJ010000006">
    <property type="protein sequence ID" value="KAL3959166.1"/>
    <property type="molecule type" value="Genomic_DNA"/>
</dbReference>
<evidence type="ECO:0000313" key="2">
    <source>
        <dbReference type="Proteomes" id="UP001638806"/>
    </source>
</evidence>
<name>A0ACC4DSB8_PURLI</name>
<reference evidence="1" key="1">
    <citation type="submission" date="2024-12" db="EMBL/GenBank/DDBJ databases">
        <title>Comparative genomics and development of molecular markers within Purpureocillium lilacinum and among Purpureocillium species.</title>
        <authorList>
            <person name="Yeh Z.-Y."/>
            <person name="Ni N.-T."/>
            <person name="Lo P.-H."/>
            <person name="Mushyakhwo K."/>
            <person name="Lin C.-F."/>
            <person name="Nai Y.-S."/>
        </authorList>
    </citation>
    <scope>NUCLEOTIDE SEQUENCE</scope>
    <source>
        <strain evidence="1">NCHU-NPUST-175</strain>
    </source>
</reference>
<organism evidence="1 2">
    <name type="scientific">Purpureocillium lilacinum</name>
    <name type="common">Paecilomyces lilacinus</name>
    <dbReference type="NCBI Taxonomy" id="33203"/>
    <lineage>
        <taxon>Eukaryota</taxon>
        <taxon>Fungi</taxon>
        <taxon>Dikarya</taxon>
        <taxon>Ascomycota</taxon>
        <taxon>Pezizomycotina</taxon>
        <taxon>Sordariomycetes</taxon>
        <taxon>Hypocreomycetidae</taxon>
        <taxon>Hypocreales</taxon>
        <taxon>Ophiocordycipitaceae</taxon>
        <taxon>Purpureocillium</taxon>
    </lineage>
</organism>
<comment type="caution">
    <text evidence="1">The sequence shown here is derived from an EMBL/GenBank/DDBJ whole genome shotgun (WGS) entry which is preliminary data.</text>
</comment>
<evidence type="ECO:0000313" key="1">
    <source>
        <dbReference type="EMBL" id="KAL3959166.1"/>
    </source>
</evidence>
<keyword evidence="2" id="KW-1185">Reference proteome</keyword>
<dbReference type="Proteomes" id="UP001638806">
    <property type="component" value="Unassembled WGS sequence"/>
</dbReference>
<gene>
    <name evidence="1" type="ORF">ACCO45_007328</name>
</gene>
<protein>
    <submittedName>
        <fullName evidence="1">Uncharacterized protein</fullName>
    </submittedName>
</protein>
<sequence>MPPKQKGGAKANNPEPQAPEPVIETIHDRSRARFYQTNPVEKRFEEVGLPGLTPAEKKTYTEREFWKQVTKEALPVRRLAKRYSWGTDRTGRDFGSYKLEEFQQRSLKQARLTALDILHRGFLAKRDLANRQGTELDAADIEDEKKRRIEMATLKRELYGEITGPLANDPEWDDVIPIPQNEPEDALAKIAYPDDYAEAVSYLRAVMAVEECSLVWLYRFKIVSTLKLSVLEEIQWLNEVALNNLKNYQIWHHRQLLMDYYYPTIASDEDAVKKLGRSETDFIATILAEDTKNYHVWSYRQYLVEKLGLWTPSELGATQSMIEDDVRNNSAWAHRFFLVFSDPKVSTPDLPPTAHDPKVPDSTVDREVAYAKEKILLAPQNQSGWNYLRGVLAKSGRPVVDAGDFAEQFVTGLGQGDEQRLWEKWDPVREGYWKYRASELDKPAA</sequence>
<proteinExistence type="predicted"/>
<accession>A0ACC4DSB8</accession>